<feature type="chain" id="PRO_5038482335" description="Ionotropic glutamate receptor C-terminal domain-containing protein" evidence="1">
    <location>
        <begin position="17"/>
        <end position="238"/>
    </location>
</feature>
<dbReference type="AlphaFoldDB" id="A0A9D4SRI2"/>
<evidence type="ECO:0000256" key="1">
    <source>
        <dbReference type="SAM" id="SignalP"/>
    </source>
</evidence>
<proteinExistence type="predicted"/>
<sequence length="238" mass="27155">MLLMVTLLFTFNVARATLRTLDGRCTCRRVCAVAKSVMYSYLTQDKASEEGSRPLLGCWYVVCLVLTTVYCGRLTAFYVATLEEPVSSLTELVARRPHAIILVKNGSLPYEVLRQRTYDSLWRRRLVRVVNARTPVDDLLRMVAQHRAAGWMAEAAFGGARIREARMDGLSVASTSMAVSRWCIGLRQGSPLVPLFNRKFDSKIRRVSRPRCRRCRNCRAHRVRQKMLRHAGTYLDVI</sequence>
<accession>A0A9D4SRI2</accession>
<gene>
    <name evidence="2" type="ORF">HPB52_014166</name>
</gene>
<evidence type="ECO:0000313" key="2">
    <source>
        <dbReference type="EMBL" id="KAH7943989.1"/>
    </source>
</evidence>
<dbReference type="EMBL" id="JABSTV010001253">
    <property type="protein sequence ID" value="KAH7943989.1"/>
    <property type="molecule type" value="Genomic_DNA"/>
</dbReference>
<name>A0A9D4SRI2_RHISA</name>
<keyword evidence="3" id="KW-1185">Reference proteome</keyword>
<feature type="signal peptide" evidence="1">
    <location>
        <begin position="1"/>
        <end position="16"/>
    </location>
</feature>
<reference evidence="2" key="1">
    <citation type="journal article" date="2020" name="Cell">
        <title>Large-Scale Comparative Analyses of Tick Genomes Elucidate Their Genetic Diversity and Vector Capacities.</title>
        <authorList>
            <consortium name="Tick Genome and Microbiome Consortium (TIGMIC)"/>
            <person name="Jia N."/>
            <person name="Wang J."/>
            <person name="Shi W."/>
            <person name="Du L."/>
            <person name="Sun Y."/>
            <person name="Zhan W."/>
            <person name="Jiang J.F."/>
            <person name="Wang Q."/>
            <person name="Zhang B."/>
            <person name="Ji P."/>
            <person name="Bell-Sakyi L."/>
            <person name="Cui X.M."/>
            <person name="Yuan T.T."/>
            <person name="Jiang B.G."/>
            <person name="Yang W.F."/>
            <person name="Lam T.T."/>
            <person name="Chang Q.C."/>
            <person name="Ding S.J."/>
            <person name="Wang X.J."/>
            <person name="Zhu J.G."/>
            <person name="Ruan X.D."/>
            <person name="Zhao L."/>
            <person name="Wei J.T."/>
            <person name="Ye R.Z."/>
            <person name="Que T.C."/>
            <person name="Du C.H."/>
            <person name="Zhou Y.H."/>
            <person name="Cheng J.X."/>
            <person name="Dai P.F."/>
            <person name="Guo W.B."/>
            <person name="Han X.H."/>
            <person name="Huang E.J."/>
            <person name="Li L.F."/>
            <person name="Wei W."/>
            <person name="Gao Y.C."/>
            <person name="Liu J.Z."/>
            <person name="Shao H.Z."/>
            <person name="Wang X."/>
            <person name="Wang C.C."/>
            <person name="Yang T.C."/>
            <person name="Huo Q.B."/>
            <person name="Li W."/>
            <person name="Chen H.Y."/>
            <person name="Chen S.E."/>
            <person name="Zhou L.G."/>
            <person name="Ni X.B."/>
            <person name="Tian J.H."/>
            <person name="Sheng Y."/>
            <person name="Liu T."/>
            <person name="Pan Y.S."/>
            <person name="Xia L.Y."/>
            <person name="Li J."/>
            <person name="Zhao F."/>
            <person name="Cao W.C."/>
        </authorList>
    </citation>
    <scope>NUCLEOTIDE SEQUENCE</scope>
    <source>
        <strain evidence="2">Rsan-2018</strain>
    </source>
</reference>
<comment type="caution">
    <text evidence="2">The sequence shown here is derived from an EMBL/GenBank/DDBJ whole genome shotgun (WGS) entry which is preliminary data.</text>
</comment>
<keyword evidence="1" id="KW-0732">Signal</keyword>
<reference evidence="2" key="2">
    <citation type="submission" date="2021-09" db="EMBL/GenBank/DDBJ databases">
        <authorList>
            <person name="Jia N."/>
            <person name="Wang J."/>
            <person name="Shi W."/>
            <person name="Du L."/>
            <person name="Sun Y."/>
            <person name="Zhan W."/>
            <person name="Jiang J."/>
            <person name="Wang Q."/>
            <person name="Zhang B."/>
            <person name="Ji P."/>
            <person name="Sakyi L.B."/>
            <person name="Cui X."/>
            <person name="Yuan T."/>
            <person name="Jiang B."/>
            <person name="Yang W."/>
            <person name="Lam T.T.-Y."/>
            <person name="Chang Q."/>
            <person name="Ding S."/>
            <person name="Wang X."/>
            <person name="Zhu J."/>
            <person name="Ruan X."/>
            <person name="Zhao L."/>
            <person name="Wei J."/>
            <person name="Que T."/>
            <person name="Du C."/>
            <person name="Cheng J."/>
            <person name="Dai P."/>
            <person name="Han X."/>
            <person name="Huang E."/>
            <person name="Gao Y."/>
            <person name="Liu J."/>
            <person name="Shao H."/>
            <person name="Ye R."/>
            <person name="Li L."/>
            <person name="Wei W."/>
            <person name="Wang X."/>
            <person name="Wang C."/>
            <person name="Huo Q."/>
            <person name="Li W."/>
            <person name="Guo W."/>
            <person name="Chen H."/>
            <person name="Chen S."/>
            <person name="Zhou L."/>
            <person name="Zhou L."/>
            <person name="Ni X."/>
            <person name="Tian J."/>
            <person name="Zhou Y."/>
            <person name="Sheng Y."/>
            <person name="Liu T."/>
            <person name="Pan Y."/>
            <person name="Xia L."/>
            <person name="Li J."/>
            <person name="Zhao F."/>
            <person name="Cao W."/>
        </authorList>
    </citation>
    <scope>NUCLEOTIDE SEQUENCE</scope>
    <source>
        <strain evidence="2">Rsan-2018</strain>
        <tissue evidence="2">Larvae</tissue>
    </source>
</reference>
<protein>
    <recommendedName>
        <fullName evidence="4">Ionotropic glutamate receptor C-terminal domain-containing protein</fullName>
    </recommendedName>
</protein>
<organism evidence="2 3">
    <name type="scientific">Rhipicephalus sanguineus</name>
    <name type="common">Brown dog tick</name>
    <name type="synonym">Ixodes sanguineus</name>
    <dbReference type="NCBI Taxonomy" id="34632"/>
    <lineage>
        <taxon>Eukaryota</taxon>
        <taxon>Metazoa</taxon>
        <taxon>Ecdysozoa</taxon>
        <taxon>Arthropoda</taxon>
        <taxon>Chelicerata</taxon>
        <taxon>Arachnida</taxon>
        <taxon>Acari</taxon>
        <taxon>Parasitiformes</taxon>
        <taxon>Ixodida</taxon>
        <taxon>Ixodoidea</taxon>
        <taxon>Ixodidae</taxon>
        <taxon>Rhipicephalinae</taxon>
        <taxon>Rhipicephalus</taxon>
        <taxon>Rhipicephalus</taxon>
    </lineage>
</organism>
<dbReference type="SUPFAM" id="SSF53850">
    <property type="entry name" value="Periplasmic binding protein-like II"/>
    <property type="match status" value="1"/>
</dbReference>
<evidence type="ECO:0000313" key="3">
    <source>
        <dbReference type="Proteomes" id="UP000821837"/>
    </source>
</evidence>
<evidence type="ECO:0008006" key="4">
    <source>
        <dbReference type="Google" id="ProtNLM"/>
    </source>
</evidence>
<dbReference type="Proteomes" id="UP000821837">
    <property type="component" value="Unassembled WGS sequence"/>
</dbReference>